<evidence type="ECO:0000313" key="2">
    <source>
        <dbReference type="Proteomes" id="UP001152484"/>
    </source>
</evidence>
<comment type="caution">
    <text evidence="1">The sequence shown here is derived from an EMBL/GenBank/DDBJ whole genome shotgun (WGS) entry which is preliminary data.</text>
</comment>
<evidence type="ECO:0000313" key="1">
    <source>
        <dbReference type="EMBL" id="CAH9114687.1"/>
    </source>
</evidence>
<proteinExistence type="predicted"/>
<protein>
    <submittedName>
        <fullName evidence="1">Uncharacterized protein</fullName>
    </submittedName>
</protein>
<sequence length="170" mass="17891">MGNQVSCRSSVSISGHLIEASCKVLLPGGEIQKLREPIKAAEIMLEHSGHFLVNAGSLVAGRRFSGVAADDDLEFGSVYVMFPMKRLGSVITAADVGMLVRAAAACTEKRVSAGNGTKVSPAEGGVGSPGNDVGRIDLGVEYRRHRLSACRSRKPLLETIAEEPGRTRGS</sequence>
<dbReference type="EMBL" id="CAMAPE010000065">
    <property type="protein sequence ID" value="CAH9114687.1"/>
    <property type="molecule type" value="Genomic_DNA"/>
</dbReference>
<dbReference type="Proteomes" id="UP001152484">
    <property type="component" value="Unassembled WGS sequence"/>
</dbReference>
<accession>A0A9P0ZW90</accession>
<name>A0A9P0ZW90_CUSEU</name>
<gene>
    <name evidence="1" type="ORF">CEURO_LOCUS20486</name>
</gene>
<keyword evidence="2" id="KW-1185">Reference proteome</keyword>
<reference evidence="1" key="1">
    <citation type="submission" date="2022-07" db="EMBL/GenBank/DDBJ databases">
        <authorList>
            <person name="Macas J."/>
            <person name="Novak P."/>
            <person name="Neumann P."/>
        </authorList>
    </citation>
    <scope>NUCLEOTIDE SEQUENCE</scope>
</reference>
<dbReference type="InterPro" id="IPR025322">
    <property type="entry name" value="PADRE_dom"/>
</dbReference>
<dbReference type="Pfam" id="PF14009">
    <property type="entry name" value="PADRE"/>
    <property type="match status" value="1"/>
</dbReference>
<dbReference type="PANTHER" id="PTHR33052">
    <property type="entry name" value="DUF4228 DOMAIN PROTEIN-RELATED"/>
    <property type="match status" value="1"/>
</dbReference>
<dbReference type="AlphaFoldDB" id="A0A9P0ZW90"/>
<organism evidence="1 2">
    <name type="scientific">Cuscuta europaea</name>
    <name type="common">European dodder</name>
    <dbReference type="NCBI Taxonomy" id="41803"/>
    <lineage>
        <taxon>Eukaryota</taxon>
        <taxon>Viridiplantae</taxon>
        <taxon>Streptophyta</taxon>
        <taxon>Embryophyta</taxon>
        <taxon>Tracheophyta</taxon>
        <taxon>Spermatophyta</taxon>
        <taxon>Magnoliopsida</taxon>
        <taxon>eudicotyledons</taxon>
        <taxon>Gunneridae</taxon>
        <taxon>Pentapetalae</taxon>
        <taxon>asterids</taxon>
        <taxon>lamiids</taxon>
        <taxon>Solanales</taxon>
        <taxon>Convolvulaceae</taxon>
        <taxon>Cuscuteae</taxon>
        <taxon>Cuscuta</taxon>
        <taxon>Cuscuta subgen. Cuscuta</taxon>
    </lineage>
</organism>
<dbReference type="OrthoDB" id="1922322at2759"/>